<comment type="similarity">
    <text evidence="2">Belongs to the GerABKC lipoprotein family.</text>
</comment>
<dbReference type="AlphaFoldDB" id="R4K059"/>
<dbReference type="InterPro" id="IPR046953">
    <property type="entry name" value="Spore_GerAC-like_C"/>
</dbReference>
<feature type="domain" description="Spore germination GerAC-like C-terminal" evidence="8">
    <location>
        <begin position="209"/>
        <end position="378"/>
    </location>
</feature>
<dbReference type="Proteomes" id="UP000013523">
    <property type="component" value="Chromosome"/>
</dbReference>
<keyword evidence="3" id="KW-0309">Germination</keyword>
<sequence>MKNIIKKFIIILLILAIPVVSFTGCKDATEIERLGIILAVGFDLTSDNNYLVTIEVMDSNSVSDNVKSNSYTAEGETVFKAITNLYKRLGEQFNYAHIQYIVIGDSMARKGIAPIMDFSLRYNQIRPTIPFLVTNGEAQDIISAKISTYTTAALSVTNLLELQRKRGETAVTTNLDFVNSVAHGSRSTTCGLINIDNSKLDKNKNYNLSGAAVFHKDKLVGYLSTRETVGLNWIRGSIDKNILMAEYMIQYPENYKVSLDVTSASEKTDIKLHNNNVNIKVNIKAKSSIREMTGNVDPNKNPNIMDELAQEQNKVIFNDVYLVINKAQKDFKLDIFDFGNIMMRKYPNEWTYMEKNWNDIFENLKVDINVNTQVNKTGVLSKPPL</sequence>
<proteinExistence type="inferred from homology"/>
<dbReference type="Pfam" id="PF05504">
    <property type="entry name" value="Spore_GerAC"/>
    <property type="match status" value="1"/>
</dbReference>
<accession>R4K059</accession>
<comment type="subcellular location">
    <subcellularLocation>
        <location evidence="1">Membrane</location>
        <topology evidence="1">Lipid-anchor</topology>
    </subcellularLocation>
</comment>
<evidence type="ECO:0000256" key="6">
    <source>
        <dbReference type="ARBA" id="ARBA00023139"/>
    </source>
</evidence>
<dbReference type="HOGENOM" id="CLU_051140_0_0_9"/>
<protein>
    <submittedName>
        <fullName evidence="10">Germination protein, Ger(X)C family</fullName>
    </submittedName>
</protein>
<evidence type="ECO:0000256" key="2">
    <source>
        <dbReference type="ARBA" id="ARBA00007886"/>
    </source>
</evidence>
<dbReference type="InterPro" id="IPR008844">
    <property type="entry name" value="Spore_GerAC-like"/>
</dbReference>
<dbReference type="KEGG" id="cpas:Clopa_0063"/>
<dbReference type="PATRIC" id="fig|86416.3.peg.55"/>
<evidence type="ECO:0000259" key="8">
    <source>
        <dbReference type="Pfam" id="PF05504"/>
    </source>
</evidence>
<dbReference type="InterPro" id="IPR038501">
    <property type="entry name" value="Spore_GerAC_C_sf"/>
</dbReference>
<evidence type="ECO:0000259" key="9">
    <source>
        <dbReference type="Pfam" id="PF25198"/>
    </source>
</evidence>
<evidence type="ECO:0000256" key="3">
    <source>
        <dbReference type="ARBA" id="ARBA00022544"/>
    </source>
</evidence>
<evidence type="ECO:0000256" key="7">
    <source>
        <dbReference type="ARBA" id="ARBA00023288"/>
    </source>
</evidence>
<dbReference type="PANTHER" id="PTHR35789">
    <property type="entry name" value="SPORE GERMINATION PROTEIN B3"/>
    <property type="match status" value="1"/>
</dbReference>
<dbReference type="GO" id="GO:0009847">
    <property type="term" value="P:spore germination"/>
    <property type="evidence" value="ECO:0007669"/>
    <property type="project" value="InterPro"/>
</dbReference>
<dbReference type="Gene3D" id="3.30.300.210">
    <property type="entry name" value="Nutrient germinant receptor protein C, domain 3"/>
    <property type="match status" value="1"/>
</dbReference>
<dbReference type="EMBL" id="CP003261">
    <property type="protein sequence ID" value="AGK95166.1"/>
    <property type="molecule type" value="Genomic_DNA"/>
</dbReference>
<dbReference type="RefSeq" id="WP_015613493.1">
    <property type="nucleotide sequence ID" value="NC_021182.1"/>
</dbReference>
<dbReference type="OrthoDB" id="9816067at2"/>
<keyword evidence="4" id="KW-0732">Signal</keyword>
<evidence type="ECO:0000256" key="4">
    <source>
        <dbReference type="ARBA" id="ARBA00022729"/>
    </source>
</evidence>
<dbReference type="eggNOG" id="ENOG502Z9N7">
    <property type="taxonomic scope" value="Bacteria"/>
</dbReference>
<keyword evidence="5" id="KW-0472">Membrane</keyword>
<evidence type="ECO:0000256" key="1">
    <source>
        <dbReference type="ARBA" id="ARBA00004635"/>
    </source>
</evidence>
<dbReference type="Pfam" id="PF25198">
    <property type="entry name" value="Spore_GerAC_N"/>
    <property type="match status" value="1"/>
</dbReference>
<reference evidence="10 11" key="1">
    <citation type="submission" date="2012-01" db="EMBL/GenBank/DDBJ databases">
        <title>Complete sequence of chromosome of Clostridium pasteurianum BC1.</title>
        <authorList>
            <consortium name="US DOE Joint Genome Institute"/>
            <person name="Lucas S."/>
            <person name="Han J."/>
            <person name="Lapidus A."/>
            <person name="Cheng J.-F."/>
            <person name="Goodwin L."/>
            <person name="Pitluck S."/>
            <person name="Peters L."/>
            <person name="Mikhailova N."/>
            <person name="Teshima H."/>
            <person name="Detter J.C."/>
            <person name="Han C."/>
            <person name="Tapia R."/>
            <person name="Land M."/>
            <person name="Hauser L."/>
            <person name="Kyrpides N."/>
            <person name="Ivanova N."/>
            <person name="Pagani I."/>
            <person name="Dunn J."/>
            <person name="Taghavi S."/>
            <person name="Francis A."/>
            <person name="van der Lelie D."/>
            <person name="Woyke T."/>
        </authorList>
    </citation>
    <scope>NUCLEOTIDE SEQUENCE [LARGE SCALE GENOMIC DNA]</scope>
    <source>
        <strain evidence="10 11">BC1</strain>
    </source>
</reference>
<evidence type="ECO:0000256" key="5">
    <source>
        <dbReference type="ARBA" id="ARBA00023136"/>
    </source>
</evidence>
<name>R4K059_CLOPA</name>
<gene>
    <name evidence="10" type="ORF">Clopa_0063</name>
</gene>
<dbReference type="STRING" id="86416.Clopa_0063"/>
<feature type="domain" description="Spore germination protein N-terminal" evidence="9">
    <location>
        <begin position="27"/>
        <end position="184"/>
    </location>
</feature>
<keyword evidence="11" id="KW-1185">Reference proteome</keyword>
<dbReference type="NCBIfam" id="TIGR02887">
    <property type="entry name" value="spore_ger_x_C"/>
    <property type="match status" value="1"/>
</dbReference>
<keyword evidence="7" id="KW-0449">Lipoprotein</keyword>
<organism evidence="10 11">
    <name type="scientific">Clostridium pasteurianum BC1</name>
    <dbReference type="NCBI Taxonomy" id="86416"/>
    <lineage>
        <taxon>Bacteria</taxon>
        <taxon>Bacillati</taxon>
        <taxon>Bacillota</taxon>
        <taxon>Clostridia</taxon>
        <taxon>Eubacteriales</taxon>
        <taxon>Clostridiaceae</taxon>
        <taxon>Clostridium</taxon>
    </lineage>
</organism>
<evidence type="ECO:0000313" key="10">
    <source>
        <dbReference type="EMBL" id="AGK95166.1"/>
    </source>
</evidence>
<keyword evidence="6" id="KW-0564">Palmitate</keyword>
<dbReference type="GO" id="GO:0016020">
    <property type="term" value="C:membrane"/>
    <property type="evidence" value="ECO:0007669"/>
    <property type="project" value="UniProtKB-SubCell"/>
</dbReference>
<evidence type="ECO:0000313" key="11">
    <source>
        <dbReference type="Proteomes" id="UP000013523"/>
    </source>
</evidence>
<dbReference type="PANTHER" id="PTHR35789:SF1">
    <property type="entry name" value="SPORE GERMINATION PROTEIN B3"/>
    <property type="match status" value="1"/>
</dbReference>
<dbReference type="InterPro" id="IPR057336">
    <property type="entry name" value="GerAC_N"/>
</dbReference>
<dbReference type="PROSITE" id="PS51257">
    <property type="entry name" value="PROKAR_LIPOPROTEIN"/>
    <property type="match status" value="1"/>
</dbReference>